<comment type="pathway">
    <text evidence="12">Nucleotide-sugar biosynthesis; ADP-L-glycero-beta-D-manno-heptose biosynthesis; ADP-L-glycero-beta-D-manno-heptose from D-glycero-beta-D-manno-heptose 7-phosphate: step 3/4.</text>
</comment>
<dbReference type="GO" id="GO:0097171">
    <property type="term" value="P:ADP-L-glycero-beta-D-manno-heptose biosynthetic process"/>
    <property type="evidence" value="ECO:0007669"/>
    <property type="project" value="UniProtKB-UniPathway"/>
</dbReference>
<evidence type="ECO:0000256" key="1">
    <source>
        <dbReference type="ARBA" id="ARBA00002319"/>
    </source>
</evidence>
<dbReference type="InterPro" id="IPR004821">
    <property type="entry name" value="Cyt_trans-like"/>
</dbReference>
<keyword evidence="16" id="KW-1185">Reference proteome</keyword>
<keyword evidence="5 12" id="KW-0548">Nucleotidyltransferase</keyword>
<dbReference type="RefSeq" id="WP_074796877.1">
    <property type="nucleotide sequence ID" value="NZ_FOVJ01000003.1"/>
</dbReference>
<dbReference type="GO" id="GO:0033785">
    <property type="term" value="F:heptose 7-phosphate kinase activity"/>
    <property type="evidence" value="ECO:0007669"/>
    <property type="project" value="UniProtKB-UniRule"/>
</dbReference>
<dbReference type="CDD" id="cd01172">
    <property type="entry name" value="RfaE_like"/>
    <property type="match status" value="1"/>
</dbReference>
<name>A0A1I5BXV5_9PROT</name>
<dbReference type="AlphaFoldDB" id="A0A1I5BXV5"/>
<dbReference type="UniPathway" id="UPA00356">
    <property type="reaction ID" value="UER00437"/>
</dbReference>
<dbReference type="InterPro" id="IPR011914">
    <property type="entry name" value="RfaE_dom_II"/>
</dbReference>
<evidence type="ECO:0000256" key="12">
    <source>
        <dbReference type="HAMAP-Rule" id="MF_01603"/>
    </source>
</evidence>
<dbReference type="PROSITE" id="PS00583">
    <property type="entry name" value="PFKB_KINASES_1"/>
    <property type="match status" value="1"/>
</dbReference>
<evidence type="ECO:0000256" key="10">
    <source>
        <dbReference type="ARBA" id="ARBA00023277"/>
    </source>
</evidence>
<dbReference type="PANTHER" id="PTHR46969">
    <property type="entry name" value="BIFUNCTIONAL PROTEIN HLDE"/>
    <property type="match status" value="1"/>
</dbReference>
<comment type="similarity">
    <text evidence="12">In the N-terminal section; belongs to the carbohydrate kinase PfkB family.</text>
</comment>
<keyword evidence="4 12" id="KW-0808">Transferase</keyword>
<feature type="active site" evidence="12">
    <location>
        <position position="279"/>
    </location>
</feature>
<sequence length="491" mass="53577">MNSEYLATINRFSGLNVLVIGDAMLDVYLDGSANRICREAPVPIVDIKDVKAVPGGAANTAVNLAQLGAGVHYLSVVGCDHEAELLKEALVRHGLDISLIICDQTRRTLTKQRVAAGNQLLVRFDTGTTEAICGLHEKQMIATLKEKFHEVDAVVVSDYGYGIVTDEIIAVLGVLQRKKENILVIDAKSLDKYSRVGATVAKPNYQELVTLLAITEPAVIGHRSEQVKLHGRRLLEKTGARYVAATIDIEGAMLFQHGREPYRTFSKPVENTRAAGAGDTYVGALTLALASGASIEVAGEIAKSAAVVILQKSGTATCTQNELSQYFGSSSKYIHDWQELKSHVDIFRKEGKRMVFTNGCFDLLHSGHVTYLEQARALGDILILGLNSDASIKRLKGSNRPINNLHERIRILSGLESVTLITSFEEDTPISLLDVIRPDVYVKGGDYTLDNLPEAPVVLRYGGKVEIMPFVQDRSTTNIITRIKSLDKQVA</sequence>
<feature type="binding site" evidence="12">
    <location>
        <begin position="204"/>
        <end position="207"/>
    </location>
    <ligand>
        <name>ATP</name>
        <dbReference type="ChEBI" id="CHEBI:30616"/>
    </ligand>
</feature>
<evidence type="ECO:0000259" key="14">
    <source>
        <dbReference type="Pfam" id="PF01467"/>
    </source>
</evidence>
<dbReference type="UniPathway" id="UPA00958"/>
<comment type="pathway">
    <text evidence="12">Nucleotide-sugar biosynthesis; ADP-L-glycero-beta-D-manno-heptose biosynthesis; ADP-L-glycero-beta-D-manno-heptose from D-glycero-beta-D-manno-heptose 7-phosphate: step 1/4.</text>
</comment>
<comment type="function">
    <text evidence="1 12">Catalyzes the phosphorylation of D-glycero-D-manno-heptose 7-phosphate at the C-1 position to selectively form D-glycero-beta-D-manno-heptose-1,7-bisphosphate.</text>
</comment>
<keyword evidence="10 12" id="KW-0119">Carbohydrate metabolism</keyword>
<comment type="function">
    <text evidence="2 12">Catalyzes the ADP transfer from ATP to D-glycero-beta-D-manno-heptose 1-phosphate, yielding ADP-D-glycero-beta-D-manno-heptose.</text>
</comment>
<dbReference type="GO" id="GO:0005524">
    <property type="term" value="F:ATP binding"/>
    <property type="evidence" value="ECO:0007669"/>
    <property type="project" value="UniProtKB-UniRule"/>
</dbReference>
<accession>A0A1I5BXV5</accession>
<evidence type="ECO:0000256" key="4">
    <source>
        <dbReference type="ARBA" id="ARBA00022679"/>
    </source>
</evidence>
<evidence type="ECO:0000256" key="11">
    <source>
        <dbReference type="ARBA" id="ARBA00047428"/>
    </source>
</evidence>
<dbReference type="InterPro" id="IPR011913">
    <property type="entry name" value="RfaE_dom_I"/>
</dbReference>
<evidence type="ECO:0000313" key="15">
    <source>
        <dbReference type="EMBL" id="SFN79514.1"/>
    </source>
</evidence>
<keyword evidence="9 12" id="KW-0511">Multifunctional enzyme</keyword>
<evidence type="ECO:0000259" key="13">
    <source>
        <dbReference type="Pfam" id="PF00294"/>
    </source>
</evidence>
<dbReference type="SUPFAM" id="SSF52374">
    <property type="entry name" value="Nucleotidylyl transferase"/>
    <property type="match status" value="1"/>
</dbReference>
<evidence type="ECO:0000256" key="2">
    <source>
        <dbReference type="ARBA" id="ARBA00003753"/>
    </source>
</evidence>
<dbReference type="InterPro" id="IPR002173">
    <property type="entry name" value="Carboh/pur_kinase_PfkB_CS"/>
</dbReference>
<comment type="catalytic activity">
    <reaction evidence="12">
        <text>D-glycero-beta-D-manno-heptose 7-phosphate + ATP = D-glycero-beta-D-manno-heptose 1,7-bisphosphate + ADP + H(+)</text>
        <dbReference type="Rhea" id="RHEA:27473"/>
        <dbReference type="ChEBI" id="CHEBI:15378"/>
        <dbReference type="ChEBI" id="CHEBI:30616"/>
        <dbReference type="ChEBI" id="CHEBI:60204"/>
        <dbReference type="ChEBI" id="CHEBI:60208"/>
        <dbReference type="ChEBI" id="CHEBI:456216"/>
        <dbReference type="EC" id="2.7.1.167"/>
    </reaction>
</comment>
<dbReference type="InterPro" id="IPR014729">
    <property type="entry name" value="Rossmann-like_a/b/a_fold"/>
</dbReference>
<gene>
    <name evidence="12" type="primary">hldE</name>
    <name evidence="15" type="ORF">SAMN05216386_1866</name>
</gene>
<comment type="catalytic activity">
    <reaction evidence="11 12">
        <text>D-glycero-beta-D-manno-heptose 1-phosphate + ATP + H(+) = ADP-D-glycero-beta-D-manno-heptose + diphosphate</text>
        <dbReference type="Rhea" id="RHEA:27465"/>
        <dbReference type="ChEBI" id="CHEBI:15378"/>
        <dbReference type="ChEBI" id="CHEBI:30616"/>
        <dbReference type="ChEBI" id="CHEBI:33019"/>
        <dbReference type="ChEBI" id="CHEBI:59967"/>
        <dbReference type="ChEBI" id="CHEBI:61593"/>
        <dbReference type="EC" id="2.7.7.70"/>
    </reaction>
</comment>
<dbReference type="Pfam" id="PF00294">
    <property type="entry name" value="PfkB"/>
    <property type="match status" value="1"/>
</dbReference>
<evidence type="ECO:0000256" key="5">
    <source>
        <dbReference type="ARBA" id="ARBA00022695"/>
    </source>
</evidence>
<comment type="similarity">
    <text evidence="12">In the C-terminal section; belongs to the cytidylyltransferase family.</text>
</comment>
<dbReference type="Gene3D" id="3.40.50.620">
    <property type="entry name" value="HUPs"/>
    <property type="match status" value="1"/>
</dbReference>
<evidence type="ECO:0000256" key="6">
    <source>
        <dbReference type="ARBA" id="ARBA00022741"/>
    </source>
</evidence>
<evidence type="ECO:0000256" key="8">
    <source>
        <dbReference type="ARBA" id="ARBA00022840"/>
    </source>
</evidence>
<dbReference type="InterPro" id="IPR029056">
    <property type="entry name" value="Ribokinase-like"/>
</dbReference>
<evidence type="ECO:0000256" key="3">
    <source>
        <dbReference type="ARBA" id="ARBA00004713"/>
    </source>
</evidence>
<dbReference type="NCBIfam" id="TIGR00125">
    <property type="entry name" value="cyt_tran_rel"/>
    <property type="match status" value="1"/>
</dbReference>
<protein>
    <recommendedName>
        <fullName evidence="12">Bifunctional protein HldE</fullName>
    </recommendedName>
    <domain>
        <recommendedName>
            <fullName evidence="12">D-beta-D-heptose 7-phosphate kinase</fullName>
            <ecNumber evidence="12">2.7.1.167</ecNumber>
        </recommendedName>
        <alternativeName>
            <fullName evidence="12">D-beta-D-heptose 7-phosphotransferase</fullName>
        </alternativeName>
        <alternativeName>
            <fullName evidence="12">D-glycero-beta-D-manno-heptose-7-phosphate kinase</fullName>
        </alternativeName>
    </domain>
    <domain>
        <recommendedName>
            <fullName evidence="12">D-beta-D-heptose 1-phosphate adenylyltransferase</fullName>
            <ecNumber evidence="12">2.7.7.70</ecNumber>
        </recommendedName>
        <alternativeName>
            <fullName evidence="12">D-glycero-beta-D-manno-heptose 1-phosphate adenylyltransferase</fullName>
        </alternativeName>
    </domain>
</protein>
<dbReference type="OrthoDB" id="9802794at2"/>
<organism evidence="15 16">
    <name type="scientific">Nitrosospira briensis</name>
    <dbReference type="NCBI Taxonomy" id="35799"/>
    <lineage>
        <taxon>Bacteria</taxon>
        <taxon>Pseudomonadati</taxon>
        <taxon>Pseudomonadota</taxon>
        <taxon>Betaproteobacteria</taxon>
        <taxon>Nitrosomonadales</taxon>
        <taxon>Nitrosomonadaceae</taxon>
        <taxon>Nitrosospira</taxon>
    </lineage>
</organism>
<dbReference type="InterPro" id="IPR011611">
    <property type="entry name" value="PfkB_dom"/>
</dbReference>
<feature type="region of interest" description="Cytidylyltransferase" evidence="12">
    <location>
        <begin position="356"/>
        <end position="491"/>
    </location>
</feature>
<feature type="region of interest" description="Ribokinase" evidence="12">
    <location>
        <begin position="1"/>
        <end position="332"/>
    </location>
</feature>
<dbReference type="GO" id="GO:0033786">
    <property type="term" value="F:heptose-1-phosphate adenylyltransferase activity"/>
    <property type="evidence" value="ECO:0007669"/>
    <property type="project" value="UniProtKB-UniRule"/>
</dbReference>
<dbReference type="PANTHER" id="PTHR46969:SF1">
    <property type="entry name" value="BIFUNCTIONAL PROTEIN HLDE"/>
    <property type="match status" value="1"/>
</dbReference>
<dbReference type="GO" id="GO:0005829">
    <property type="term" value="C:cytosol"/>
    <property type="evidence" value="ECO:0007669"/>
    <property type="project" value="TreeGrafter"/>
</dbReference>
<comment type="pathway">
    <text evidence="3">Bacterial outer membrane biogenesis; LPS core biosynthesis.</text>
</comment>
<dbReference type="EMBL" id="FOVJ01000003">
    <property type="protein sequence ID" value="SFN79514.1"/>
    <property type="molecule type" value="Genomic_DNA"/>
</dbReference>
<evidence type="ECO:0000256" key="7">
    <source>
        <dbReference type="ARBA" id="ARBA00022777"/>
    </source>
</evidence>
<evidence type="ECO:0000313" key="16">
    <source>
        <dbReference type="Proteomes" id="UP000183107"/>
    </source>
</evidence>
<dbReference type="Proteomes" id="UP000183107">
    <property type="component" value="Unassembled WGS sequence"/>
</dbReference>
<evidence type="ECO:0000256" key="9">
    <source>
        <dbReference type="ARBA" id="ARBA00023268"/>
    </source>
</evidence>
<dbReference type="Pfam" id="PF01467">
    <property type="entry name" value="CTP_transf_like"/>
    <property type="match status" value="1"/>
</dbReference>
<feature type="domain" description="Cytidyltransferase-like" evidence="14">
    <location>
        <begin position="356"/>
        <end position="450"/>
    </location>
</feature>
<dbReference type="GO" id="GO:0016773">
    <property type="term" value="F:phosphotransferase activity, alcohol group as acceptor"/>
    <property type="evidence" value="ECO:0007669"/>
    <property type="project" value="InterPro"/>
</dbReference>
<dbReference type="EC" id="2.7.7.70" evidence="12"/>
<reference evidence="16" key="1">
    <citation type="submission" date="2016-10" db="EMBL/GenBank/DDBJ databases">
        <authorList>
            <person name="Varghese N."/>
        </authorList>
    </citation>
    <scope>NUCLEOTIDE SEQUENCE [LARGE SCALE GENOMIC DNA]</scope>
    <source>
        <strain evidence="16">Nsp8</strain>
    </source>
</reference>
<dbReference type="NCBIfam" id="TIGR02199">
    <property type="entry name" value="rfaE_dom_II"/>
    <property type="match status" value="1"/>
</dbReference>
<dbReference type="HAMAP" id="MF_01603">
    <property type="entry name" value="HldE"/>
    <property type="match status" value="1"/>
</dbReference>
<keyword evidence="6 12" id="KW-0547">Nucleotide-binding</keyword>
<comment type="subunit">
    <text evidence="12">Homodimer.</text>
</comment>
<proteinExistence type="inferred from homology"/>
<keyword evidence="8 12" id="KW-0067">ATP-binding</keyword>
<dbReference type="InterPro" id="IPR023030">
    <property type="entry name" value="Bifunc_HldE"/>
</dbReference>
<dbReference type="GO" id="GO:0009244">
    <property type="term" value="P:lipopolysaccharide core region biosynthetic process"/>
    <property type="evidence" value="ECO:0007669"/>
    <property type="project" value="UniProtKB-UniPathway"/>
</dbReference>
<keyword evidence="7 12" id="KW-0418">Kinase</keyword>
<dbReference type="EC" id="2.7.1.167" evidence="12"/>
<dbReference type="Gene3D" id="3.40.1190.20">
    <property type="match status" value="1"/>
</dbReference>
<dbReference type="SUPFAM" id="SSF53613">
    <property type="entry name" value="Ribokinase-like"/>
    <property type="match status" value="1"/>
</dbReference>
<feature type="domain" description="Carbohydrate kinase PfkB" evidence="13">
    <location>
        <begin position="16"/>
        <end position="320"/>
    </location>
</feature>